<dbReference type="InterPro" id="IPR047610">
    <property type="entry name" value="ImuA_translesion"/>
</dbReference>
<evidence type="ECO:0000313" key="3">
    <source>
        <dbReference type="Proteomes" id="UP000029567"/>
    </source>
</evidence>
<evidence type="ECO:0000313" key="2">
    <source>
        <dbReference type="EMBL" id="KGG82173.1"/>
    </source>
</evidence>
<feature type="region of interest" description="Disordered" evidence="1">
    <location>
        <begin position="1"/>
        <end position="42"/>
    </location>
</feature>
<sequence length="307" mass="32855">MHTQPLTSLAHPGSPPGMTESVRQQTGAEQGVRPGLPAAGSPHLSTIQIPGVWRGTDWQAGAGSQVWPSGHVALDAELPGGGWPGNALIQLQQPAHCHAEWALLLPALAARVRQHAASRADSGLGQLVLVAPPYLPFTPALQAAGIDAKRLCAVQPGRSAQDLAWACEQALHCRDVLAVLAWLPELPASTLRRLQLAAASQGRPLWLWQESQAAPHSSPAALRLRLERVTTVFAAQQAPGLQIQILKRRGPLLERPIQLALSQWAWQPVLQAQAQRHARQSEEAAMLMQGRMTVAAPATASPWMTEA</sequence>
<dbReference type="Proteomes" id="UP000029567">
    <property type="component" value="Unassembled WGS sequence"/>
</dbReference>
<evidence type="ECO:0000256" key="1">
    <source>
        <dbReference type="SAM" id="MobiDB-lite"/>
    </source>
</evidence>
<accession>A0A0E3BCD9</accession>
<dbReference type="EMBL" id="AWTN01000159">
    <property type="protein sequence ID" value="KGG82173.1"/>
    <property type="molecule type" value="Genomic_DNA"/>
</dbReference>
<organism evidence="2 3">
    <name type="scientific">Comamonas thiooxydans</name>
    <dbReference type="NCBI Taxonomy" id="363952"/>
    <lineage>
        <taxon>Bacteria</taxon>
        <taxon>Pseudomonadati</taxon>
        <taxon>Pseudomonadota</taxon>
        <taxon>Betaproteobacteria</taxon>
        <taxon>Burkholderiales</taxon>
        <taxon>Comamonadaceae</taxon>
        <taxon>Comamonas</taxon>
    </lineage>
</organism>
<proteinExistence type="predicted"/>
<protein>
    <recommendedName>
        <fullName evidence="4">Translesion DNA synthesis-associated protein ImuA</fullName>
    </recommendedName>
</protein>
<dbReference type="RefSeq" id="WP_052088545.1">
    <property type="nucleotide sequence ID" value="NZ_AWTN01000159.1"/>
</dbReference>
<name>A0A0E3BCD9_9BURK</name>
<dbReference type="AlphaFoldDB" id="A0A0E3BCD9"/>
<reference evidence="2 3" key="1">
    <citation type="submission" date="2013-09" db="EMBL/GenBank/DDBJ databases">
        <title>High correlation between genotypes and phenotypes of environmental bacteria Comamonas testosteroni strains.</title>
        <authorList>
            <person name="Liu L."/>
            <person name="Zhu W."/>
            <person name="Xia X."/>
            <person name="Xu B."/>
            <person name="Luo M."/>
            <person name="Wang G."/>
        </authorList>
    </citation>
    <scope>NUCLEOTIDE SEQUENCE [LARGE SCALE GENOMIC DNA]</scope>
    <source>
        <strain evidence="2 3">JL14</strain>
    </source>
</reference>
<dbReference type="SUPFAM" id="SSF52540">
    <property type="entry name" value="P-loop containing nucleoside triphosphate hydrolases"/>
    <property type="match status" value="1"/>
</dbReference>
<dbReference type="InterPro" id="IPR027417">
    <property type="entry name" value="P-loop_NTPase"/>
</dbReference>
<comment type="caution">
    <text evidence="2">The sequence shown here is derived from an EMBL/GenBank/DDBJ whole genome shotgun (WGS) entry which is preliminary data.</text>
</comment>
<dbReference type="Gene3D" id="3.40.50.300">
    <property type="entry name" value="P-loop containing nucleotide triphosphate hydrolases"/>
    <property type="match status" value="1"/>
</dbReference>
<evidence type="ECO:0008006" key="4">
    <source>
        <dbReference type="Google" id="ProtNLM"/>
    </source>
</evidence>
<dbReference type="NCBIfam" id="NF033429">
    <property type="entry name" value="ImuA_translesion"/>
    <property type="match status" value="1"/>
</dbReference>
<gene>
    <name evidence="2" type="ORF">P245_27010</name>
</gene>